<dbReference type="SUPFAM" id="SSF53383">
    <property type="entry name" value="PLP-dependent transferases"/>
    <property type="match status" value="1"/>
</dbReference>
<keyword evidence="1" id="KW-0812">Transmembrane</keyword>
<dbReference type="EMBL" id="UGYB01000001">
    <property type="protein sequence ID" value="SUI01478.1"/>
    <property type="molecule type" value="Genomic_DNA"/>
</dbReference>
<evidence type="ECO:0000256" key="1">
    <source>
        <dbReference type="SAM" id="Phobius"/>
    </source>
</evidence>
<dbReference type="InterPro" id="IPR015421">
    <property type="entry name" value="PyrdxlP-dep_Trfase_major"/>
</dbReference>
<evidence type="ECO:0000313" key="2">
    <source>
        <dbReference type="EMBL" id="SUI01478.1"/>
    </source>
</evidence>
<protein>
    <submittedName>
        <fullName evidence="2">DeoR family transcriptional regulator</fullName>
    </submittedName>
</protein>
<dbReference type="PANTHER" id="PTHR46577">
    <property type="entry name" value="HTH-TYPE TRANSCRIPTIONAL REGULATORY PROTEIN GABR"/>
    <property type="match status" value="1"/>
</dbReference>
<feature type="transmembrane region" description="Helical" evidence="1">
    <location>
        <begin position="20"/>
        <end position="38"/>
    </location>
</feature>
<name>A0A379XLZ6_SALER</name>
<dbReference type="AlphaFoldDB" id="A0A379XLZ6"/>
<proteinExistence type="predicted"/>
<dbReference type="InterPro" id="IPR051446">
    <property type="entry name" value="HTH_trans_reg/aminotransferase"/>
</dbReference>
<gene>
    <name evidence="2" type="ORF">NCTC12420_01183</name>
</gene>
<organism evidence="2 3">
    <name type="scientific">Salmonella enterica subsp. indica</name>
    <dbReference type="NCBI Taxonomy" id="59207"/>
    <lineage>
        <taxon>Bacteria</taxon>
        <taxon>Pseudomonadati</taxon>
        <taxon>Pseudomonadota</taxon>
        <taxon>Gammaproteobacteria</taxon>
        <taxon>Enterobacterales</taxon>
        <taxon>Enterobacteriaceae</taxon>
        <taxon>Salmonella</taxon>
    </lineage>
</organism>
<dbReference type="Proteomes" id="UP000254220">
    <property type="component" value="Unassembled WGS sequence"/>
</dbReference>
<accession>A0A379XLZ6</accession>
<keyword evidence="1" id="KW-1133">Transmembrane helix</keyword>
<dbReference type="InterPro" id="IPR015424">
    <property type="entry name" value="PyrdxlP-dep_Trfase"/>
</dbReference>
<dbReference type="Gene3D" id="3.40.640.10">
    <property type="entry name" value="Type I PLP-dependent aspartate aminotransferase-like (Major domain)"/>
    <property type="match status" value="1"/>
</dbReference>
<keyword evidence="1" id="KW-0472">Membrane</keyword>
<reference evidence="2 3" key="1">
    <citation type="submission" date="2018-06" db="EMBL/GenBank/DDBJ databases">
        <authorList>
            <consortium name="Pathogen Informatics"/>
            <person name="Doyle S."/>
        </authorList>
    </citation>
    <scope>NUCLEOTIDE SEQUENCE [LARGE SCALE GENOMIC DNA]</scope>
    <source>
        <strain evidence="2 3">NCTC12420</strain>
    </source>
</reference>
<sequence length="112" mass="12989">MLIQGILDVVGLRFNHTRYGNFRLIITSLILCSVPLLWQRTLADFIRDDHFWRHLKKMRRHYAQRRLWIEEALAEQGLVVTLQKGGLQLVIEVEDNNKAQVAKANQAGLAVQ</sequence>
<evidence type="ECO:0000313" key="3">
    <source>
        <dbReference type="Proteomes" id="UP000254220"/>
    </source>
</evidence>
<dbReference type="PANTHER" id="PTHR46577:SF1">
    <property type="entry name" value="HTH-TYPE TRANSCRIPTIONAL REGULATORY PROTEIN GABR"/>
    <property type="match status" value="1"/>
</dbReference>